<comment type="caution">
    <text evidence="2">The sequence shown here is derived from an EMBL/GenBank/DDBJ whole genome shotgun (WGS) entry which is preliminary data.</text>
</comment>
<keyword evidence="3" id="KW-1185">Reference proteome</keyword>
<proteinExistence type="predicted"/>
<organism evidence="2 3">
    <name type="scientific">Ganoderma sinense ZZ0214-1</name>
    <dbReference type="NCBI Taxonomy" id="1077348"/>
    <lineage>
        <taxon>Eukaryota</taxon>
        <taxon>Fungi</taxon>
        <taxon>Dikarya</taxon>
        <taxon>Basidiomycota</taxon>
        <taxon>Agaricomycotina</taxon>
        <taxon>Agaricomycetes</taxon>
        <taxon>Polyporales</taxon>
        <taxon>Polyporaceae</taxon>
        <taxon>Ganoderma</taxon>
    </lineage>
</organism>
<accession>A0A2G8RS73</accession>
<dbReference type="EMBL" id="AYKW01000067">
    <property type="protein sequence ID" value="PIL24343.1"/>
    <property type="molecule type" value="Genomic_DNA"/>
</dbReference>
<feature type="region of interest" description="Disordered" evidence="1">
    <location>
        <begin position="36"/>
        <end position="123"/>
    </location>
</feature>
<evidence type="ECO:0000313" key="2">
    <source>
        <dbReference type="EMBL" id="PIL24343.1"/>
    </source>
</evidence>
<reference evidence="2 3" key="1">
    <citation type="journal article" date="2015" name="Sci. Rep.">
        <title>Chromosome-level genome map provides insights into diverse defense mechanisms in the medicinal fungus Ganoderma sinense.</title>
        <authorList>
            <person name="Zhu Y."/>
            <person name="Xu J."/>
            <person name="Sun C."/>
            <person name="Zhou S."/>
            <person name="Xu H."/>
            <person name="Nelson D.R."/>
            <person name="Qian J."/>
            <person name="Song J."/>
            <person name="Luo H."/>
            <person name="Xiang L."/>
            <person name="Li Y."/>
            <person name="Xu Z."/>
            <person name="Ji A."/>
            <person name="Wang L."/>
            <person name="Lu S."/>
            <person name="Hayward A."/>
            <person name="Sun W."/>
            <person name="Li X."/>
            <person name="Schwartz D.C."/>
            <person name="Wang Y."/>
            <person name="Chen S."/>
        </authorList>
    </citation>
    <scope>NUCLEOTIDE SEQUENCE [LARGE SCALE GENOMIC DNA]</scope>
    <source>
        <strain evidence="2 3">ZZ0214-1</strain>
    </source>
</reference>
<protein>
    <submittedName>
        <fullName evidence="2">Uncharacterized protein</fullName>
    </submittedName>
</protein>
<sequence>MNRSTRVTFLRTCLSACPISLSMYIVGSSLCPIGSGLPALAPPPLPPADGGTSSSASTGVPDEGVSRFGRSPPKPRGPYGSSSSTMQRCTRLRSPSYATTTSPLKKRPVTESLMGSDMNIGDG</sequence>
<evidence type="ECO:0000313" key="3">
    <source>
        <dbReference type="Proteomes" id="UP000230002"/>
    </source>
</evidence>
<name>A0A2G8RS73_9APHY</name>
<evidence type="ECO:0000256" key="1">
    <source>
        <dbReference type="SAM" id="MobiDB-lite"/>
    </source>
</evidence>
<dbReference type="AlphaFoldDB" id="A0A2G8RS73"/>
<feature type="compositionally biased region" description="Low complexity" evidence="1">
    <location>
        <begin position="48"/>
        <end position="59"/>
    </location>
</feature>
<dbReference type="Proteomes" id="UP000230002">
    <property type="component" value="Unassembled WGS sequence"/>
</dbReference>
<gene>
    <name evidence="2" type="ORF">GSI_14096</name>
</gene>